<organism evidence="1 2">
    <name type="scientific">Vararia minispora EC-137</name>
    <dbReference type="NCBI Taxonomy" id="1314806"/>
    <lineage>
        <taxon>Eukaryota</taxon>
        <taxon>Fungi</taxon>
        <taxon>Dikarya</taxon>
        <taxon>Basidiomycota</taxon>
        <taxon>Agaricomycotina</taxon>
        <taxon>Agaricomycetes</taxon>
        <taxon>Russulales</taxon>
        <taxon>Lachnocladiaceae</taxon>
        <taxon>Vararia</taxon>
    </lineage>
</organism>
<protein>
    <submittedName>
        <fullName evidence="1">Uncharacterized protein</fullName>
    </submittedName>
</protein>
<sequence>MSAGSFVRALSPLSHSLAQLATAGLEAPERGLKERQVRVGHLQGLASVAEVVAAIPGDYQSVLAPELRLIEKRVRSLLKARATHAAWERHLAAGTFPAGFAPSDPNVQLTKEFAEEGSGRTIIANLKAKAKADAVAILGQSVRAKADERDRYEAMLDPAAILGKVAPLVQQQWTVLQQRMRVPQFGPNPDSPNDLMVTGWDISDAAKSLHEHVLHDFLHYAYRVRAILESEDLAASLKRDAKRKVAGSAAEQLATGGGDVDMTDAQASGSGASPSNRTMQSMIDKAVSSALKSRDKKGKGKKPAKTTKKTRSSSTPARNAKEVRQGGGAQGKGKGKAKAKAQAKGKNAKGKGKAKA</sequence>
<proteinExistence type="predicted"/>
<accession>A0ACB8Q4Z0</accession>
<reference evidence="1" key="1">
    <citation type="submission" date="2021-02" db="EMBL/GenBank/DDBJ databases">
        <authorList>
            <consortium name="DOE Joint Genome Institute"/>
            <person name="Ahrendt S."/>
            <person name="Looney B.P."/>
            <person name="Miyauchi S."/>
            <person name="Morin E."/>
            <person name="Drula E."/>
            <person name="Courty P.E."/>
            <person name="Chicoki N."/>
            <person name="Fauchery L."/>
            <person name="Kohler A."/>
            <person name="Kuo A."/>
            <person name="Labutti K."/>
            <person name="Pangilinan J."/>
            <person name="Lipzen A."/>
            <person name="Riley R."/>
            <person name="Andreopoulos W."/>
            <person name="He G."/>
            <person name="Johnson J."/>
            <person name="Barry K.W."/>
            <person name="Grigoriev I.V."/>
            <person name="Nagy L."/>
            <person name="Hibbett D."/>
            <person name="Henrissat B."/>
            <person name="Matheny P.B."/>
            <person name="Labbe J."/>
            <person name="Martin F."/>
        </authorList>
    </citation>
    <scope>NUCLEOTIDE SEQUENCE</scope>
    <source>
        <strain evidence="1">EC-137</strain>
    </source>
</reference>
<comment type="caution">
    <text evidence="1">The sequence shown here is derived from an EMBL/GenBank/DDBJ whole genome shotgun (WGS) entry which is preliminary data.</text>
</comment>
<dbReference type="EMBL" id="MU274292">
    <property type="protein sequence ID" value="KAI0026677.1"/>
    <property type="molecule type" value="Genomic_DNA"/>
</dbReference>
<evidence type="ECO:0000313" key="2">
    <source>
        <dbReference type="Proteomes" id="UP000814128"/>
    </source>
</evidence>
<gene>
    <name evidence="1" type="ORF">K488DRAFT_92110</name>
</gene>
<reference evidence="1" key="2">
    <citation type="journal article" date="2022" name="New Phytol.">
        <title>Evolutionary transition to the ectomycorrhizal habit in the genomes of a hyperdiverse lineage of mushroom-forming fungi.</title>
        <authorList>
            <person name="Looney B."/>
            <person name="Miyauchi S."/>
            <person name="Morin E."/>
            <person name="Drula E."/>
            <person name="Courty P.E."/>
            <person name="Kohler A."/>
            <person name="Kuo A."/>
            <person name="LaButti K."/>
            <person name="Pangilinan J."/>
            <person name="Lipzen A."/>
            <person name="Riley R."/>
            <person name="Andreopoulos W."/>
            <person name="He G."/>
            <person name="Johnson J."/>
            <person name="Nolan M."/>
            <person name="Tritt A."/>
            <person name="Barry K.W."/>
            <person name="Grigoriev I.V."/>
            <person name="Nagy L.G."/>
            <person name="Hibbett D."/>
            <person name="Henrissat B."/>
            <person name="Matheny P.B."/>
            <person name="Labbe J."/>
            <person name="Martin F.M."/>
        </authorList>
    </citation>
    <scope>NUCLEOTIDE SEQUENCE</scope>
    <source>
        <strain evidence="1">EC-137</strain>
    </source>
</reference>
<evidence type="ECO:0000313" key="1">
    <source>
        <dbReference type="EMBL" id="KAI0026677.1"/>
    </source>
</evidence>
<dbReference type="Proteomes" id="UP000814128">
    <property type="component" value="Unassembled WGS sequence"/>
</dbReference>
<keyword evidence="2" id="KW-1185">Reference proteome</keyword>
<name>A0ACB8Q4Z0_9AGAM</name>